<dbReference type="GO" id="GO:0010181">
    <property type="term" value="F:FMN binding"/>
    <property type="evidence" value="ECO:0007669"/>
    <property type="project" value="TreeGrafter"/>
</dbReference>
<evidence type="ECO:0000259" key="1">
    <source>
        <dbReference type="Pfam" id="PF03358"/>
    </source>
</evidence>
<organism evidence="2 3">
    <name type="scientific">Psychroflexus halocasei</name>
    <dbReference type="NCBI Taxonomy" id="908615"/>
    <lineage>
        <taxon>Bacteria</taxon>
        <taxon>Pseudomonadati</taxon>
        <taxon>Bacteroidota</taxon>
        <taxon>Flavobacteriia</taxon>
        <taxon>Flavobacteriales</taxon>
        <taxon>Flavobacteriaceae</taxon>
        <taxon>Psychroflexus</taxon>
    </lineage>
</organism>
<dbReference type="InterPro" id="IPR029039">
    <property type="entry name" value="Flavoprotein-like_sf"/>
</dbReference>
<keyword evidence="3" id="KW-1185">Reference proteome</keyword>
<sequence length="171" mass="19588">MKILGISGSASQKSSNYYMLKAIQKSIADKHQMQVYDDIHAFELFTPEKLKKGVPGDIQNFKESILEADAIIISTPEYTHNIPAVLKNMIEWCTHSGEFSEKRILPITFTPKEPRGEFAMQSLLNSLQTMKAKIVMEFPLYKTDVIIENQEIKFPNEIQDMIDEALFLLMN</sequence>
<dbReference type="EMBL" id="FNQF01000002">
    <property type="protein sequence ID" value="SDZ88388.1"/>
    <property type="molecule type" value="Genomic_DNA"/>
</dbReference>
<dbReference type="PANTHER" id="PTHR30543">
    <property type="entry name" value="CHROMATE REDUCTASE"/>
    <property type="match status" value="1"/>
</dbReference>
<proteinExistence type="predicted"/>
<dbReference type="Gene3D" id="3.40.50.360">
    <property type="match status" value="1"/>
</dbReference>
<name>A0A1H3WQD3_9FLAO</name>
<dbReference type="InterPro" id="IPR005025">
    <property type="entry name" value="FMN_Rdtase-like_dom"/>
</dbReference>
<dbReference type="Pfam" id="PF03358">
    <property type="entry name" value="FMN_red"/>
    <property type="match status" value="1"/>
</dbReference>
<evidence type="ECO:0000313" key="2">
    <source>
        <dbReference type="EMBL" id="SDZ88388.1"/>
    </source>
</evidence>
<dbReference type="InterPro" id="IPR050712">
    <property type="entry name" value="NAD(P)H-dep_reductase"/>
</dbReference>
<dbReference type="RefSeq" id="WP_093238980.1">
    <property type="nucleotide sequence ID" value="NZ_FNQF01000002.1"/>
</dbReference>
<reference evidence="2 3" key="1">
    <citation type="submission" date="2016-10" db="EMBL/GenBank/DDBJ databases">
        <authorList>
            <person name="de Groot N.N."/>
        </authorList>
    </citation>
    <scope>NUCLEOTIDE SEQUENCE [LARGE SCALE GENOMIC DNA]</scope>
    <source>
        <strain evidence="2 3">DSM 23581</strain>
    </source>
</reference>
<dbReference type="AlphaFoldDB" id="A0A1H3WQD3"/>
<dbReference type="PANTHER" id="PTHR30543:SF21">
    <property type="entry name" value="NAD(P)H-DEPENDENT FMN REDUCTASE LOT6"/>
    <property type="match status" value="1"/>
</dbReference>
<protein>
    <submittedName>
        <fullName evidence="2">NAD(P)H-dependent FMN reductase</fullName>
    </submittedName>
</protein>
<gene>
    <name evidence="2" type="ORF">SAMN05421540_10268</name>
</gene>
<accession>A0A1H3WQD3</accession>
<evidence type="ECO:0000313" key="3">
    <source>
        <dbReference type="Proteomes" id="UP000198820"/>
    </source>
</evidence>
<dbReference type="GO" id="GO:0016491">
    <property type="term" value="F:oxidoreductase activity"/>
    <property type="evidence" value="ECO:0007669"/>
    <property type="project" value="InterPro"/>
</dbReference>
<dbReference type="SUPFAM" id="SSF52218">
    <property type="entry name" value="Flavoproteins"/>
    <property type="match status" value="1"/>
</dbReference>
<dbReference type="GO" id="GO:0005829">
    <property type="term" value="C:cytosol"/>
    <property type="evidence" value="ECO:0007669"/>
    <property type="project" value="TreeGrafter"/>
</dbReference>
<dbReference type="Proteomes" id="UP000198820">
    <property type="component" value="Unassembled WGS sequence"/>
</dbReference>
<dbReference type="STRING" id="908615.SAMN05421540_10268"/>
<feature type="domain" description="NADPH-dependent FMN reductase-like" evidence="1">
    <location>
        <begin position="1"/>
        <end position="137"/>
    </location>
</feature>